<dbReference type="Proteomes" id="UP000265703">
    <property type="component" value="Unassembled WGS sequence"/>
</dbReference>
<evidence type="ECO:0000256" key="1">
    <source>
        <dbReference type="SAM" id="MobiDB-lite"/>
    </source>
</evidence>
<keyword evidence="3" id="KW-1185">Reference proteome</keyword>
<dbReference type="AlphaFoldDB" id="A0A397TKB4"/>
<dbReference type="EMBL" id="QKYT01000013">
    <property type="protein sequence ID" value="RIA98663.1"/>
    <property type="molecule type" value="Genomic_DNA"/>
</dbReference>
<reference evidence="2 3" key="1">
    <citation type="submission" date="2018-06" db="EMBL/GenBank/DDBJ databases">
        <title>Comparative genomics reveals the genomic features of Rhizophagus irregularis, R. cerebriforme, R. diaphanum and Gigaspora rosea, and their symbiotic lifestyle signature.</title>
        <authorList>
            <person name="Morin E."/>
            <person name="San Clemente H."/>
            <person name="Chen E.C.H."/>
            <person name="De La Providencia I."/>
            <person name="Hainaut M."/>
            <person name="Kuo A."/>
            <person name="Kohler A."/>
            <person name="Murat C."/>
            <person name="Tang N."/>
            <person name="Roy S."/>
            <person name="Loubradou J."/>
            <person name="Henrissat B."/>
            <person name="Grigoriev I.V."/>
            <person name="Corradi N."/>
            <person name="Roux C."/>
            <person name="Martin F.M."/>
        </authorList>
    </citation>
    <scope>NUCLEOTIDE SEQUENCE [LARGE SCALE GENOMIC DNA]</scope>
    <source>
        <strain evidence="2 3">DAOM 227022</strain>
    </source>
</reference>
<accession>A0A397TKB4</accession>
<sequence length="159" mass="18436">MTLKENEKLFNQVYQLEEEITYLQSEINNPKLRDEIKQLHLEINDFKFQITCKDISLTDTKNEFFIKSEKITEGVIRIDFLKYKLELKNVKLTTKNIGLSLAKENLEDSLTEKKDELAKIKNDLSSKISSESEVLEEADSKENPGVSEQEKDNSNTKTT</sequence>
<protein>
    <submittedName>
        <fullName evidence="2">Uncharacterized protein</fullName>
    </submittedName>
</protein>
<dbReference type="OrthoDB" id="2398194at2759"/>
<evidence type="ECO:0000313" key="2">
    <source>
        <dbReference type="EMBL" id="RIA98663.1"/>
    </source>
</evidence>
<comment type="caution">
    <text evidence="2">The sequence shown here is derived from an EMBL/GenBank/DDBJ whole genome shotgun (WGS) entry which is preliminary data.</text>
</comment>
<gene>
    <name evidence="2" type="ORF">C1645_812542</name>
</gene>
<name>A0A397TKB4_9GLOM</name>
<feature type="compositionally biased region" description="Basic and acidic residues" evidence="1">
    <location>
        <begin position="138"/>
        <end position="159"/>
    </location>
</feature>
<evidence type="ECO:0000313" key="3">
    <source>
        <dbReference type="Proteomes" id="UP000265703"/>
    </source>
</evidence>
<proteinExistence type="predicted"/>
<organism evidence="2 3">
    <name type="scientific">Glomus cerebriforme</name>
    <dbReference type="NCBI Taxonomy" id="658196"/>
    <lineage>
        <taxon>Eukaryota</taxon>
        <taxon>Fungi</taxon>
        <taxon>Fungi incertae sedis</taxon>
        <taxon>Mucoromycota</taxon>
        <taxon>Glomeromycotina</taxon>
        <taxon>Glomeromycetes</taxon>
        <taxon>Glomerales</taxon>
        <taxon>Glomeraceae</taxon>
        <taxon>Glomus</taxon>
    </lineage>
</organism>
<feature type="region of interest" description="Disordered" evidence="1">
    <location>
        <begin position="124"/>
        <end position="159"/>
    </location>
</feature>